<dbReference type="InterPro" id="IPR050700">
    <property type="entry name" value="YIM1/Zinc_Alcohol_DH_Fams"/>
</dbReference>
<dbReference type="OrthoDB" id="201656at2759"/>
<feature type="domain" description="Enoyl reductase (ER)" evidence="1">
    <location>
        <begin position="21"/>
        <end position="375"/>
    </location>
</feature>
<evidence type="ECO:0000259" key="1">
    <source>
        <dbReference type="SMART" id="SM00829"/>
    </source>
</evidence>
<dbReference type="GO" id="GO:0016491">
    <property type="term" value="F:oxidoreductase activity"/>
    <property type="evidence" value="ECO:0007669"/>
    <property type="project" value="InterPro"/>
</dbReference>
<dbReference type="Gene3D" id="3.90.180.10">
    <property type="entry name" value="Medium-chain alcohol dehydrogenases, catalytic domain"/>
    <property type="match status" value="1"/>
</dbReference>
<dbReference type="KEGG" id="ela:UCREL1_10438"/>
<dbReference type="SUPFAM" id="SSF50129">
    <property type="entry name" value="GroES-like"/>
    <property type="match status" value="1"/>
</dbReference>
<dbReference type="OMA" id="IMIASME"/>
<dbReference type="PANTHER" id="PTHR11695:SF294">
    <property type="entry name" value="RETICULON-4-INTERACTING PROTEIN 1, MITOCHONDRIAL"/>
    <property type="match status" value="1"/>
</dbReference>
<dbReference type="eggNOG" id="KOG1198">
    <property type="taxonomic scope" value="Eukaryota"/>
</dbReference>
<dbReference type="InterPro" id="IPR036291">
    <property type="entry name" value="NAD(P)-bd_dom_sf"/>
</dbReference>
<dbReference type="PANTHER" id="PTHR11695">
    <property type="entry name" value="ALCOHOL DEHYDROGENASE RELATED"/>
    <property type="match status" value="1"/>
</dbReference>
<protein>
    <submittedName>
        <fullName evidence="2">Putative zinc alcohol protein</fullName>
    </submittedName>
</protein>
<gene>
    <name evidence="2" type="ORF">UCREL1_10438</name>
</gene>
<dbReference type="Proteomes" id="UP000012174">
    <property type="component" value="Unassembled WGS sequence"/>
</dbReference>
<dbReference type="GO" id="GO:0005739">
    <property type="term" value="C:mitochondrion"/>
    <property type="evidence" value="ECO:0007669"/>
    <property type="project" value="TreeGrafter"/>
</dbReference>
<evidence type="ECO:0000313" key="2">
    <source>
        <dbReference type="EMBL" id="EMR62600.1"/>
    </source>
</evidence>
<dbReference type="SUPFAM" id="SSF51735">
    <property type="entry name" value="NAD(P)-binding Rossmann-fold domains"/>
    <property type="match status" value="1"/>
</dbReference>
<dbReference type="HOGENOM" id="CLU_026673_3_3_1"/>
<accession>M7T7I7</accession>
<keyword evidence="3" id="KW-1185">Reference proteome</keyword>
<dbReference type="InterPro" id="IPR011032">
    <property type="entry name" value="GroES-like_sf"/>
</dbReference>
<sequence length="381" mass="39947">MATPEPNNTMRAWLYTRVHNGIENSLTLNEAAPRPPWPPTTTTKHGSSNQVLVKVHFASLNPVDYKIADLGLLARAMVSVPASPGLDFSGTVASLPSNPSAALANEGFQVGDRVFGRLDPTRFGALGEYVVADYEGLAKIPEKGASSSSSSSLEHASCLGTAAATALQCIGPNVREGAGDRVFINGGSGGTGTFGIQVAKALGCWVAVSCSTANVELCRSLGADVVVDYKTQDVSAVLRELAAAKDDGGGDGKKFALVVDNVGSSPRDLYKAANEYLDPEGRFVQVGGTFSLADLRATLSRALLPGFLGGGRRSYSYLLMKNIHADLVRLAGWMAEGKVKAIVDGDGDDDGRVFNDAGEAFRKLKTGRARGKVVVRVAKET</sequence>
<proteinExistence type="predicted"/>
<dbReference type="STRING" id="1287681.M7T7I7"/>
<dbReference type="InterPro" id="IPR013154">
    <property type="entry name" value="ADH-like_N"/>
</dbReference>
<evidence type="ECO:0000313" key="3">
    <source>
        <dbReference type="Proteomes" id="UP000012174"/>
    </source>
</evidence>
<dbReference type="Pfam" id="PF08240">
    <property type="entry name" value="ADH_N"/>
    <property type="match status" value="1"/>
</dbReference>
<organism evidence="2 3">
    <name type="scientific">Eutypa lata (strain UCR-EL1)</name>
    <name type="common">Grapevine dieback disease fungus</name>
    <name type="synonym">Eutypa armeniacae</name>
    <dbReference type="NCBI Taxonomy" id="1287681"/>
    <lineage>
        <taxon>Eukaryota</taxon>
        <taxon>Fungi</taxon>
        <taxon>Dikarya</taxon>
        <taxon>Ascomycota</taxon>
        <taxon>Pezizomycotina</taxon>
        <taxon>Sordariomycetes</taxon>
        <taxon>Xylariomycetidae</taxon>
        <taxon>Xylariales</taxon>
        <taxon>Diatrypaceae</taxon>
        <taxon>Eutypa</taxon>
    </lineage>
</organism>
<name>M7T7I7_EUTLA</name>
<dbReference type="AlphaFoldDB" id="M7T7I7"/>
<dbReference type="Pfam" id="PF13602">
    <property type="entry name" value="ADH_zinc_N_2"/>
    <property type="match status" value="1"/>
</dbReference>
<dbReference type="InterPro" id="IPR020843">
    <property type="entry name" value="ER"/>
</dbReference>
<dbReference type="EMBL" id="KB707412">
    <property type="protein sequence ID" value="EMR62600.1"/>
    <property type="molecule type" value="Genomic_DNA"/>
</dbReference>
<dbReference type="CDD" id="cd08267">
    <property type="entry name" value="MDR1"/>
    <property type="match status" value="1"/>
</dbReference>
<dbReference type="SMART" id="SM00829">
    <property type="entry name" value="PKS_ER"/>
    <property type="match status" value="1"/>
</dbReference>
<dbReference type="Gene3D" id="3.40.50.720">
    <property type="entry name" value="NAD(P)-binding Rossmann-like Domain"/>
    <property type="match status" value="1"/>
</dbReference>
<reference evidence="3" key="1">
    <citation type="journal article" date="2013" name="Genome Announc.">
        <title>Draft genome sequence of the grapevine dieback fungus Eutypa lata UCR-EL1.</title>
        <authorList>
            <person name="Blanco-Ulate B."/>
            <person name="Rolshausen P.E."/>
            <person name="Cantu D."/>
        </authorList>
    </citation>
    <scope>NUCLEOTIDE SEQUENCE [LARGE SCALE GENOMIC DNA]</scope>
    <source>
        <strain evidence="3">UCR-EL1</strain>
    </source>
</reference>